<dbReference type="GO" id="GO:0031012">
    <property type="term" value="C:extracellular matrix"/>
    <property type="evidence" value="ECO:0007669"/>
    <property type="project" value="TreeGrafter"/>
</dbReference>
<dbReference type="PANTHER" id="PTHR12236">
    <property type="entry name" value="STRUCTURAL CONTITUENT OF CUTICLE"/>
    <property type="match status" value="1"/>
</dbReference>
<dbReference type="AlphaFoldDB" id="A0AAN8NL05"/>
<accession>A0AAN8NL05</accession>
<dbReference type="InterPro" id="IPR031311">
    <property type="entry name" value="CHIT_BIND_RR_consensus"/>
</dbReference>
<protein>
    <submittedName>
        <fullName evidence="4">Uncharacterized protein</fullName>
    </submittedName>
</protein>
<dbReference type="InterPro" id="IPR051217">
    <property type="entry name" value="Insect_Cuticle_Struc_Prot"/>
</dbReference>
<name>A0AAN8NL05_POLSC</name>
<feature type="transmembrane region" description="Helical" evidence="3">
    <location>
        <begin position="20"/>
        <end position="38"/>
    </location>
</feature>
<evidence type="ECO:0000313" key="5">
    <source>
        <dbReference type="Proteomes" id="UP001372834"/>
    </source>
</evidence>
<evidence type="ECO:0000256" key="3">
    <source>
        <dbReference type="SAM" id="Phobius"/>
    </source>
</evidence>
<dbReference type="PROSITE" id="PS00233">
    <property type="entry name" value="CHIT_BIND_RR_1"/>
    <property type="match status" value="1"/>
</dbReference>
<dbReference type="InterPro" id="IPR000618">
    <property type="entry name" value="Insect_cuticle"/>
</dbReference>
<keyword evidence="3" id="KW-1133">Transmembrane helix</keyword>
<dbReference type="Proteomes" id="UP001372834">
    <property type="component" value="Unassembled WGS sequence"/>
</dbReference>
<dbReference type="PRINTS" id="PR00947">
    <property type="entry name" value="CUTICLE"/>
</dbReference>
<keyword evidence="3" id="KW-0472">Membrane</keyword>
<evidence type="ECO:0000256" key="1">
    <source>
        <dbReference type="ARBA" id="ARBA00022460"/>
    </source>
</evidence>
<dbReference type="PANTHER" id="PTHR12236:SF14">
    <property type="entry name" value="CUTICULAR PROTEIN 66CB"/>
    <property type="match status" value="1"/>
</dbReference>
<comment type="caution">
    <text evidence="4">The sequence shown here is derived from an EMBL/GenBank/DDBJ whole genome shotgun (WGS) entry which is preliminary data.</text>
</comment>
<organism evidence="4 5">
    <name type="scientific">Polyplax serrata</name>
    <name type="common">Common mouse louse</name>
    <dbReference type="NCBI Taxonomy" id="468196"/>
    <lineage>
        <taxon>Eukaryota</taxon>
        <taxon>Metazoa</taxon>
        <taxon>Ecdysozoa</taxon>
        <taxon>Arthropoda</taxon>
        <taxon>Hexapoda</taxon>
        <taxon>Insecta</taxon>
        <taxon>Pterygota</taxon>
        <taxon>Neoptera</taxon>
        <taxon>Paraneoptera</taxon>
        <taxon>Psocodea</taxon>
        <taxon>Troctomorpha</taxon>
        <taxon>Phthiraptera</taxon>
        <taxon>Anoplura</taxon>
        <taxon>Polyplacidae</taxon>
        <taxon>Polyplax</taxon>
    </lineage>
</organism>
<reference evidence="4 5" key="1">
    <citation type="submission" date="2023-10" db="EMBL/GenBank/DDBJ databases">
        <title>Genomes of two closely related lineages of the louse Polyplax serrata with different host specificities.</title>
        <authorList>
            <person name="Martinu J."/>
            <person name="Tarabai H."/>
            <person name="Stefka J."/>
            <person name="Hypsa V."/>
        </authorList>
    </citation>
    <scope>NUCLEOTIDE SEQUENCE [LARGE SCALE GENOMIC DNA]</scope>
    <source>
        <strain evidence="4">HR10_N</strain>
    </source>
</reference>
<evidence type="ECO:0000256" key="2">
    <source>
        <dbReference type="PROSITE-ProRule" id="PRU00497"/>
    </source>
</evidence>
<dbReference type="Pfam" id="PF00379">
    <property type="entry name" value="Chitin_bind_4"/>
    <property type="match status" value="1"/>
</dbReference>
<dbReference type="PROSITE" id="PS51155">
    <property type="entry name" value="CHIT_BIND_RR_2"/>
    <property type="match status" value="1"/>
</dbReference>
<keyword evidence="1 2" id="KW-0193">Cuticle</keyword>
<keyword evidence="3" id="KW-0812">Transmembrane</keyword>
<dbReference type="GO" id="GO:0005615">
    <property type="term" value="C:extracellular space"/>
    <property type="evidence" value="ECO:0007669"/>
    <property type="project" value="TreeGrafter"/>
</dbReference>
<sequence length="209" mass="23196">MERTYEENLVWKKCSVKHRTMVSAIAALCGLMAIASALPKEAYEYKHGLGAYEDAGSYGLQQVDFSELAGHHGFGYGQGQGHSYEHGHAFAHGQDFGYGGALEQGHGHGHGVEYGHGHGHEHVVDYHAYPKYTFKYGVKDFHTGDVKHQHETRDGDVVKGQYSLVEPDGSVRTVDYTADKHNGFNAVVHKTEAVHPAPEHGEHHHHHHY</sequence>
<dbReference type="EMBL" id="JAWJWE010000039">
    <property type="protein sequence ID" value="KAK6620545.1"/>
    <property type="molecule type" value="Genomic_DNA"/>
</dbReference>
<evidence type="ECO:0000313" key="4">
    <source>
        <dbReference type="EMBL" id="KAK6620545.1"/>
    </source>
</evidence>
<gene>
    <name evidence="4" type="ORF">RUM43_010837</name>
</gene>
<proteinExistence type="predicted"/>
<dbReference type="GO" id="GO:0042302">
    <property type="term" value="F:structural constituent of cuticle"/>
    <property type="evidence" value="ECO:0007669"/>
    <property type="project" value="UniProtKB-UniRule"/>
</dbReference>